<dbReference type="Gene3D" id="3.10.620.30">
    <property type="match status" value="1"/>
</dbReference>
<evidence type="ECO:0000259" key="1">
    <source>
        <dbReference type="SMART" id="SM00460"/>
    </source>
</evidence>
<dbReference type="InterPro" id="IPR013589">
    <property type="entry name" value="Bac_transglu_N"/>
</dbReference>
<dbReference type="eggNOG" id="COG1305">
    <property type="taxonomic scope" value="Bacteria"/>
</dbReference>
<dbReference type="HOGENOM" id="CLU_008973_0_0_5"/>
<dbReference type="KEGG" id="pgv:SL003B_3824"/>
<gene>
    <name evidence="2" type="ordered locus">SL003B_3824</name>
</gene>
<dbReference type="SMART" id="SM00460">
    <property type="entry name" value="TGc"/>
    <property type="match status" value="1"/>
</dbReference>
<organism evidence="2 3">
    <name type="scientific">Polymorphum gilvum (strain LMG 25793 / CGMCC 1.9160 / SL003B-26A1)</name>
    <dbReference type="NCBI Taxonomy" id="991905"/>
    <lineage>
        <taxon>Bacteria</taxon>
        <taxon>Pseudomonadati</taxon>
        <taxon>Pseudomonadota</taxon>
        <taxon>Alphaproteobacteria</taxon>
        <taxon>Rhodobacterales</taxon>
        <taxon>Paracoccaceae</taxon>
        <taxon>Polymorphum</taxon>
    </lineage>
</organism>
<name>F2J4J2_POLGS</name>
<reference evidence="2 3" key="1">
    <citation type="journal article" date="2011" name="J. Bacteriol.">
        <title>Complete genome sequence of Polymorphum gilvum SL003B-26A1T, a crude oil-degrading bacterium from oil-polluted saline soil.</title>
        <authorList>
            <person name="Li S.G."/>
            <person name="Tang Y.Q."/>
            <person name="Nie Y."/>
            <person name="Cai M."/>
            <person name="Wu X.L."/>
        </authorList>
    </citation>
    <scope>NUCLEOTIDE SEQUENCE [LARGE SCALE GENOMIC DNA]</scope>
    <source>
        <strain evidence="3">LMG 25793 / CGMCC 1.9160 / SL003B-26A1</strain>
    </source>
</reference>
<dbReference type="PATRIC" id="fig|991905.3.peg.3942"/>
<dbReference type="Pfam" id="PF01841">
    <property type="entry name" value="Transglut_core"/>
    <property type="match status" value="1"/>
</dbReference>
<dbReference type="RefSeq" id="WP_013654554.1">
    <property type="nucleotide sequence ID" value="NC_015259.1"/>
</dbReference>
<dbReference type="Pfam" id="PF08379">
    <property type="entry name" value="Bact_transglu_N"/>
    <property type="match status" value="1"/>
</dbReference>
<evidence type="ECO:0000313" key="2">
    <source>
        <dbReference type="EMBL" id="ADZ72244.1"/>
    </source>
</evidence>
<proteinExistence type="predicted"/>
<dbReference type="OrthoDB" id="9804023at2"/>
<dbReference type="AlphaFoldDB" id="F2J4J2"/>
<evidence type="ECO:0000313" key="3">
    <source>
        <dbReference type="Proteomes" id="UP000008130"/>
    </source>
</evidence>
<dbReference type="InterPro" id="IPR038765">
    <property type="entry name" value="Papain-like_cys_pep_sf"/>
</dbReference>
<sequence length="293" mass="31583">MLYDVGLTIEYTYARSAAAGRHALRLMPASLPGEQRVIAASIGIDPKPDELVERRDFFGNAVTTISYRAPHTEIIFALQARMERTGAEPALDISPRLDQLAAEIEAVRTLEPTAPVHFLGASPRITPAPAFHAYAMATAKPGMTALAAIEAVGRALHGDMRFDAEATTVDTPPLEAFENRHGVCQDFTHVMISCLRALGIPAGYVSGFLRTIPPPGEARLEGADAMHAWVRAWAGVDVGWVEYDPTNALWAAADHIVVARGRDYADVAPVKGVLRTAGGQTSEQRVDVVPLER</sequence>
<dbReference type="EMBL" id="CP002568">
    <property type="protein sequence ID" value="ADZ72244.1"/>
    <property type="molecule type" value="Genomic_DNA"/>
</dbReference>
<keyword evidence="3" id="KW-1185">Reference proteome</keyword>
<dbReference type="Proteomes" id="UP000008130">
    <property type="component" value="Chromosome"/>
</dbReference>
<dbReference type="PANTHER" id="PTHR33490">
    <property type="entry name" value="BLR5614 PROTEIN-RELATED"/>
    <property type="match status" value="1"/>
</dbReference>
<protein>
    <submittedName>
        <fullName evidence="2">Putative bacterial transglutaminase domain family protein</fullName>
    </submittedName>
</protein>
<dbReference type="PANTHER" id="PTHR33490:SF7">
    <property type="entry name" value="BLR2979 PROTEIN"/>
    <property type="match status" value="1"/>
</dbReference>
<dbReference type="STRING" id="991905.SL003B_3824"/>
<accession>F2J4J2</accession>
<dbReference type="InterPro" id="IPR002931">
    <property type="entry name" value="Transglutaminase-like"/>
</dbReference>
<feature type="domain" description="Transglutaminase-like" evidence="1">
    <location>
        <begin position="176"/>
        <end position="247"/>
    </location>
</feature>
<dbReference type="SUPFAM" id="SSF54001">
    <property type="entry name" value="Cysteine proteinases"/>
    <property type="match status" value="1"/>
</dbReference>